<dbReference type="GO" id="GO:0000444">
    <property type="term" value="C:MIS12/MIND type complex"/>
    <property type="evidence" value="ECO:0007669"/>
    <property type="project" value="InterPro"/>
</dbReference>
<protein>
    <recommendedName>
        <fullName evidence="13">Nnf1-domain-containing protein</fullName>
    </recommendedName>
</protein>
<keyword evidence="5" id="KW-0498">Mitosis</keyword>
<gene>
    <name evidence="11" type="ORF">CYLTODRAFT_404200</name>
</gene>
<evidence type="ECO:0000256" key="9">
    <source>
        <dbReference type="ARBA" id="ARBA00023328"/>
    </source>
</evidence>
<comment type="subcellular location">
    <subcellularLocation>
        <location evidence="2">Chromosome</location>
        <location evidence="2">Centromere</location>
        <location evidence="2">Kinetochore</location>
    </subcellularLocation>
    <subcellularLocation>
        <location evidence="1">Nucleus</location>
    </subcellularLocation>
</comment>
<dbReference type="InterPro" id="IPR007128">
    <property type="entry name" value="PMF1/Nnf1"/>
</dbReference>
<sequence length="196" mass="22384">MSKHGPSRRWDVFSQALALAGRSSATGWNYEEFVEGFPSWAKAEKEHSVTFHRQIQDYIAGETRNQIETIFEQYRVQENITVMHRAILDAERRKREGTTRKDAWKDGRAPQDIAAASTIPILQAEKNRLNAILNKLEEENDVLGQELEKEIALEDKMVARTTKILDGLDAAVKEWEVLPLDDLYAWSETAAEGTVR</sequence>
<keyword evidence="6" id="KW-0995">Kinetochore</keyword>
<evidence type="ECO:0000313" key="12">
    <source>
        <dbReference type="Proteomes" id="UP000054007"/>
    </source>
</evidence>
<name>A0A0D7AZN6_9AGAR</name>
<evidence type="ECO:0000256" key="5">
    <source>
        <dbReference type="ARBA" id="ARBA00022776"/>
    </source>
</evidence>
<dbReference type="GO" id="GO:0007059">
    <property type="term" value="P:chromosome segregation"/>
    <property type="evidence" value="ECO:0007669"/>
    <property type="project" value="TreeGrafter"/>
</dbReference>
<keyword evidence="7" id="KW-0539">Nucleus</keyword>
<dbReference type="Proteomes" id="UP000054007">
    <property type="component" value="Unassembled WGS sequence"/>
</dbReference>
<dbReference type="PANTHER" id="PTHR15459:SF3">
    <property type="entry name" value="POLYAMINE-MODULATED FACTOR 1"/>
    <property type="match status" value="1"/>
</dbReference>
<evidence type="ECO:0000313" key="11">
    <source>
        <dbReference type="EMBL" id="KIY62721.1"/>
    </source>
</evidence>
<keyword evidence="8" id="KW-0131">Cell cycle</keyword>
<dbReference type="GO" id="GO:0051301">
    <property type="term" value="P:cell division"/>
    <property type="evidence" value="ECO:0007669"/>
    <property type="project" value="UniProtKB-KW"/>
</dbReference>
<organism evidence="11 12">
    <name type="scientific">Cylindrobasidium torrendii FP15055 ss-10</name>
    <dbReference type="NCBI Taxonomy" id="1314674"/>
    <lineage>
        <taxon>Eukaryota</taxon>
        <taxon>Fungi</taxon>
        <taxon>Dikarya</taxon>
        <taxon>Basidiomycota</taxon>
        <taxon>Agaricomycotina</taxon>
        <taxon>Agaricomycetes</taxon>
        <taxon>Agaricomycetidae</taxon>
        <taxon>Agaricales</taxon>
        <taxon>Marasmiineae</taxon>
        <taxon>Physalacriaceae</taxon>
        <taxon>Cylindrobasidium</taxon>
    </lineage>
</organism>
<dbReference type="GO" id="GO:0005634">
    <property type="term" value="C:nucleus"/>
    <property type="evidence" value="ECO:0007669"/>
    <property type="project" value="UniProtKB-SubCell"/>
</dbReference>
<dbReference type="EMBL" id="KN880754">
    <property type="protein sequence ID" value="KIY62721.1"/>
    <property type="molecule type" value="Genomic_DNA"/>
</dbReference>
<evidence type="ECO:0000256" key="2">
    <source>
        <dbReference type="ARBA" id="ARBA00004629"/>
    </source>
</evidence>
<dbReference type="OrthoDB" id="18453at2759"/>
<keyword evidence="4" id="KW-0132">Cell division</keyword>
<keyword evidence="9" id="KW-0137">Centromere</keyword>
<proteinExistence type="predicted"/>
<evidence type="ECO:0000256" key="8">
    <source>
        <dbReference type="ARBA" id="ARBA00023306"/>
    </source>
</evidence>
<dbReference type="AlphaFoldDB" id="A0A0D7AZN6"/>
<evidence type="ECO:0000256" key="1">
    <source>
        <dbReference type="ARBA" id="ARBA00004123"/>
    </source>
</evidence>
<keyword evidence="12" id="KW-1185">Reference proteome</keyword>
<keyword evidence="10" id="KW-0175">Coiled coil</keyword>
<evidence type="ECO:0000256" key="6">
    <source>
        <dbReference type="ARBA" id="ARBA00022838"/>
    </source>
</evidence>
<accession>A0A0D7AZN6</accession>
<feature type="coiled-coil region" evidence="10">
    <location>
        <begin position="119"/>
        <end position="153"/>
    </location>
</feature>
<dbReference type="PANTHER" id="PTHR15459">
    <property type="entry name" value="POLYAMINE-MODULATED FACTOR 1"/>
    <property type="match status" value="1"/>
</dbReference>
<evidence type="ECO:0000256" key="7">
    <source>
        <dbReference type="ARBA" id="ARBA00023242"/>
    </source>
</evidence>
<evidence type="ECO:0008006" key="13">
    <source>
        <dbReference type="Google" id="ProtNLM"/>
    </source>
</evidence>
<evidence type="ECO:0000256" key="4">
    <source>
        <dbReference type="ARBA" id="ARBA00022618"/>
    </source>
</evidence>
<reference evidence="11 12" key="1">
    <citation type="journal article" date="2015" name="Fungal Genet. Biol.">
        <title>Evolution of novel wood decay mechanisms in Agaricales revealed by the genome sequences of Fistulina hepatica and Cylindrobasidium torrendii.</title>
        <authorList>
            <person name="Floudas D."/>
            <person name="Held B.W."/>
            <person name="Riley R."/>
            <person name="Nagy L.G."/>
            <person name="Koehler G."/>
            <person name="Ransdell A.S."/>
            <person name="Younus H."/>
            <person name="Chow J."/>
            <person name="Chiniquy J."/>
            <person name="Lipzen A."/>
            <person name="Tritt A."/>
            <person name="Sun H."/>
            <person name="Haridas S."/>
            <person name="LaButti K."/>
            <person name="Ohm R.A."/>
            <person name="Kues U."/>
            <person name="Blanchette R.A."/>
            <person name="Grigoriev I.V."/>
            <person name="Minto R.E."/>
            <person name="Hibbett D.S."/>
        </authorList>
    </citation>
    <scope>NUCLEOTIDE SEQUENCE [LARGE SCALE GENOMIC DNA]</scope>
    <source>
        <strain evidence="11 12">FP15055 ss-10</strain>
    </source>
</reference>
<evidence type="ECO:0000256" key="3">
    <source>
        <dbReference type="ARBA" id="ARBA00022454"/>
    </source>
</evidence>
<dbReference type="Pfam" id="PF03980">
    <property type="entry name" value="Nnf1"/>
    <property type="match status" value="1"/>
</dbReference>
<keyword evidence="3" id="KW-0158">Chromosome</keyword>
<evidence type="ECO:0000256" key="10">
    <source>
        <dbReference type="SAM" id="Coils"/>
    </source>
</evidence>